<feature type="region of interest" description="Disordered" evidence="4">
    <location>
        <begin position="809"/>
        <end position="836"/>
    </location>
</feature>
<dbReference type="Gene3D" id="2.40.170.20">
    <property type="entry name" value="TonB-dependent receptor, beta-barrel domain"/>
    <property type="match status" value="1"/>
</dbReference>
<dbReference type="InterPro" id="IPR036942">
    <property type="entry name" value="Beta-barrel_TonB_sf"/>
</dbReference>
<dbReference type="RefSeq" id="WP_091172102.1">
    <property type="nucleotide sequence ID" value="NZ_FNCG01000013.1"/>
</dbReference>
<dbReference type="InterPro" id="IPR037066">
    <property type="entry name" value="Plug_dom_sf"/>
</dbReference>
<sequence>MKRFYILIALFCFALSAQAQFGVGGGGPTTTGRISGTIIDSLTKKPMDYASVGLYRSGGKSPITGVVTDEKGNFKLDNIKPGVYKLAISFIGYPTKYIDQVTTTPSKPDAKLGQVLLAPSSHALKEVSVVGQAALIENKIDKIVYNAEKDLTAAGGNATDVLQKVPLVAVDLNGNVSIRGDQNVRVLINGKPSGATSASLSDVLKTIPADQIKSIEVVTSPSAKYDAEGSAGILNIITKQKNVSGISGSISGGVGTRQNNGNANINYNHNRFSLSANAGGNATWPQTSLTSSDQNFNYSDPTKHYEQTSTGTSRVKRHGVIGSVSAGYDFNAYNNLRTSIRLNQGGFDPHSLSTTNQTYYFDHTKDQSYTSDGRGHNSFGGFDWNIDYTHKFKKEGHELDLSAQWSHSKIVTDYTNLYSAVFDSLENNINGKNNEYTIQADYTLPVSKLLKLEAGGKNIIRRIKSISDYFVPDGNGGFVFSDPNSNRYNYNQTVWAGYTVLTFSLPKGYSIMTGARLENTDIHGEPINSAQNLSPFDQNYNTFIPSLTFQKALTPTQTIKLSYSKRITRPSLQFLNPFVNRSNITAQTVGNPDLAPEISQTVELGYNTFIKSSVINLSAYYKHTSGLIEGIVENLPPNGDQNATLTTYQNIGVNNSYGASFFGSVTPFKILTIRGQINAYTYKPTAIDQFTHQQTQTNTYVQYNAFLSAQLTLPNNFIAEAFAVENSARRTIQGSNPSFSIMGFGFKKQFMQKKLALGINAIEPFNTYKNFNTDIKTPTFTQSSKFAFPFRSFGVTFSYSFGKLSFSNPQQQKKGINNDDMKQGDQGAGGSPTGGR</sequence>
<dbReference type="InterPro" id="IPR012910">
    <property type="entry name" value="Plug_dom"/>
</dbReference>
<keyword evidence="5" id="KW-0732">Signal</keyword>
<dbReference type="Gene3D" id="2.60.40.1120">
    <property type="entry name" value="Carboxypeptidase-like, regulatory domain"/>
    <property type="match status" value="1"/>
</dbReference>
<dbReference type="GO" id="GO:0009279">
    <property type="term" value="C:cell outer membrane"/>
    <property type="evidence" value="ECO:0007669"/>
    <property type="project" value="UniProtKB-SubCell"/>
</dbReference>
<dbReference type="InterPro" id="IPR041700">
    <property type="entry name" value="OMP_b-brl_3"/>
</dbReference>
<keyword evidence="9" id="KW-1185">Reference proteome</keyword>
<feature type="domain" description="Outer membrane protein beta-barrel" evidence="7">
    <location>
        <begin position="390"/>
        <end position="799"/>
    </location>
</feature>
<dbReference type="Proteomes" id="UP000199705">
    <property type="component" value="Unassembled WGS sequence"/>
</dbReference>
<evidence type="ECO:0000313" key="8">
    <source>
        <dbReference type="EMBL" id="SDH85230.1"/>
    </source>
</evidence>
<gene>
    <name evidence="8" type="ORF">SAMN05192573_11352</name>
</gene>
<evidence type="ECO:0000256" key="3">
    <source>
        <dbReference type="ARBA" id="ARBA00023237"/>
    </source>
</evidence>
<name>A0A1G8FSZ1_9SPHI</name>
<dbReference type="EMBL" id="FNCG01000013">
    <property type="protein sequence ID" value="SDH85230.1"/>
    <property type="molecule type" value="Genomic_DNA"/>
</dbReference>
<accession>A0A1G8FSZ1</accession>
<evidence type="ECO:0000256" key="4">
    <source>
        <dbReference type="SAM" id="MobiDB-lite"/>
    </source>
</evidence>
<keyword evidence="2" id="KW-0472">Membrane</keyword>
<dbReference type="Gene3D" id="2.170.130.10">
    <property type="entry name" value="TonB-dependent receptor, plug domain"/>
    <property type="match status" value="1"/>
</dbReference>
<dbReference type="STRING" id="551996.SAMN05192573_11352"/>
<dbReference type="Pfam" id="PF07715">
    <property type="entry name" value="Plug"/>
    <property type="match status" value="1"/>
</dbReference>
<evidence type="ECO:0000256" key="1">
    <source>
        <dbReference type="ARBA" id="ARBA00004442"/>
    </source>
</evidence>
<dbReference type="PANTHER" id="PTHR40980:SF4">
    <property type="entry name" value="TONB-DEPENDENT RECEPTOR-LIKE BETA-BARREL DOMAIN-CONTAINING PROTEIN"/>
    <property type="match status" value="1"/>
</dbReference>
<feature type="domain" description="TonB-dependent receptor plug" evidence="6">
    <location>
        <begin position="147"/>
        <end position="233"/>
    </location>
</feature>
<comment type="subcellular location">
    <subcellularLocation>
        <location evidence="1">Cell outer membrane</location>
    </subcellularLocation>
</comment>
<dbReference type="Pfam" id="PF13715">
    <property type="entry name" value="CarbopepD_reg_2"/>
    <property type="match status" value="1"/>
</dbReference>
<dbReference type="PANTHER" id="PTHR40980">
    <property type="entry name" value="PLUG DOMAIN-CONTAINING PROTEIN"/>
    <property type="match status" value="1"/>
</dbReference>
<feature type="signal peptide" evidence="5">
    <location>
        <begin position="1"/>
        <end position="19"/>
    </location>
</feature>
<dbReference type="AlphaFoldDB" id="A0A1G8FSZ1"/>
<dbReference type="SUPFAM" id="SSF49464">
    <property type="entry name" value="Carboxypeptidase regulatory domain-like"/>
    <property type="match status" value="1"/>
</dbReference>
<protein>
    <submittedName>
        <fullName evidence="8">Outer membrane receptor proteins, mostly Fe transport</fullName>
    </submittedName>
</protein>
<keyword evidence="3" id="KW-0998">Cell outer membrane</keyword>
<organism evidence="8 9">
    <name type="scientific">Mucilaginibacter gossypii</name>
    <dbReference type="NCBI Taxonomy" id="551996"/>
    <lineage>
        <taxon>Bacteria</taxon>
        <taxon>Pseudomonadati</taxon>
        <taxon>Bacteroidota</taxon>
        <taxon>Sphingobacteriia</taxon>
        <taxon>Sphingobacteriales</taxon>
        <taxon>Sphingobacteriaceae</taxon>
        <taxon>Mucilaginibacter</taxon>
    </lineage>
</organism>
<dbReference type="SUPFAM" id="SSF56935">
    <property type="entry name" value="Porins"/>
    <property type="match status" value="1"/>
</dbReference>
<feature type="chain" id="PRO_5011792922" evidence="5">
    <location>
        <begin position="20"/>
        <end position="836"/>
    </location>
</feature>
<reference evidence="9" key="1">
    <citation type="submission" date="2016-10" db="EMBL/GenBank/DDBJ databases">
        <authorList>
            <person name="Varghese N."/>
            <person name="Submissions S."/>
        </authorList>
    </citation>
    <scope>NUCLEOTIDE SEQUENCE [LARGE SCALE GENOMIC DNA]</scope>
    <source>
        <strain evidence="9">Gh-67</strain>
    </source>
</reference>
<feature type="compositionally biased region" description="Gly residues" evidence="4">
    <location>
        <begin position="826"/>
        <end position="836"/>
    </location>
</feature>
<evidence type="ECO:0000259" key="7">
    <source>
        <dbReference type="Pfam" id="PF14905"/>
    </source>
</evidence>
<dbReference type="Pfam" id="PF14905">
    <property type="entry name" value="OMP_b-brl_3"/>
    <property type="match status" value="1"/>
</dbReference>
<dbReference type="InterPro" id="IPR008969">
    <property type="entry name" value="CarboxyPept-like_regulatory"/>
</dbReference>
<evidence type="ECO:0000259" key="6">
    <source>
        <dbReference type="Pfam" id="PF07715"/>
    </source>
</evidence>
<evidence type="ECO:0000256" key="2">
    <source>
        <dbReference type="ARBA" id="ARBA00023136"/>
    </source>
</evidence>
<evidence type="ECO:0000313" key="9">
    <source>
        <dbReference type="Proteomes" id="UP000199705"/>
    </source>
</evidence>
<keyword evidence="8" id="KW-0675">Receptor</keyword>
<evidence type="ECO:0000256" key="5">
    <source>
        <dbReference type="SAM" id="SignalP"/>
    </source>
</evidence>
<proteinExistence type="predicted"/>